<evidence type="ECO:0008006" key="3">
    <source>
        <dbReference type="Google" id="ProtNLM"/>
    </source>
</evidence>
<evidence type="ECO:0000313" key="1">
    <source>
        <dbReference type="EMBL" id="GFJ87853.1"/>
    </source>
</evidence>
<sequence>MTNTSTGIEWTDTTWNPVTGCTPVSAGCDHCYADAIATRFAGTPAFPNGFTLTLRPERLRDPLRWRRPRRVFVNSMSDLFHERVPDHFIAEVFAAMALARQHTYQLLTKRHGRMRSLLSRPDFLNQVAEAASEMIGSGVRTKGMGDGWTATPSPHGNIWTPPWPLPHVWLGVSVEDQKRADLRVPALLDTPAAVRWLSCEPLLGPVDLNRTDKDAYVDGGIDWVVVGGESGPAARPMHPAWAINLRNQCVGARIPFFFKQWGTWAPVAPDRGIPGRGTGRAVLAPDGTRHQITPDQPAPPGAVYMARYGKTRAGRTLLGETWNQYPPIGGDRS</sequence>
<dbReference type="RefSeq" id="WP_173074974.1">
    <property type="nucleotide sequence ID" value="NZ_BAABJB010000029.1"/>
</dbReference>
<name>A0A6V8KRU0_9ACTN</name>
<keyword evidence="2" id="KW-1185">Reference proteome</keyword>
<dbReference type="Pfam" id="PF07505">
    <property type="entry name" value="DUF5131"/>
    <property type="match status" value="1"/>
</dbReference>
<dbReference type="AlphaFoldDB" id="A0A6V8KRU0"/>
<comment type="caution">
    <text evidence="1">The sequence shown here is derived from an EMBL/GenBank/DDBJ whole genome shotgun (WGS) entry which is preliminary data.</text>
</comment>
<evidence type="ECO:0000313" key="2">
    <source>
        <dbReference type="Proteomes" id="UP000482960"/>
    </source>
</evidence>
<dbReference type="InterPro" id="IPR011101">
    <property type="entry name" value="DUF5131"/>
</dbReference>
<accession>A0A6V8KRU0</accession>
<proteinExistence type="predicted"/>
<protein>
    <recommendedName>
        <fullName evidence="3">Phage Gp37/Gp68 family protein</fullName>
    </recommendedName>
</protein>
<organism evidence="1 2">
    <name type="scientific">Phytohabitans rumicis</name>
    <dbReference type="NCBI Taxonomy" id="1076125"/>
    <lineage>
        <taxon>Bacteria</taxon>
        <taxon>Bacillati</taxon>
        <taxon>Actinomycetota</taxon>
        <taxon>Actinomycetes</taxon>
        <taxon>Micromonosporales</taxon>
        <taxon>Micromonosporaceae</taxon>
    </lineage>
</organism>
<reference evidence="1 2" key="1">
    <citation type="submission" date="2020-03" db="EMBL/GenBank/DDBJ databases">
        <title>Whole genome shotgun sequence of Phytohabitans rumicis NBRC 108638.</title>
        <authorList>
            <person name="Komaki H."/>
            <person name="Tamura T."/>
        </authorList>
    </citation>
    <scope>NUCLEOTIDE SEQUENCE [LARGE SCALE GENOMIC DNA]</scope>
    <source>
        <strain evidence="1 2">NBRC 108638</strain>
    </source>
</reference>
<gene>
    <name evidence="1" type="ORF">Prum_014950</name>
</gene>
<reference evidence="1 2" key="2">
    <citation type="submission" date="2020-03" db="EMBL/GenBank/DDBJ databases">
        <authorList>
            <person name="Ichikawa N."/>
            <person name="Kimura A."/>
            <person name="Kitahashi Y."/>
            <person name="Uohara A."/>
        </authorList>
    </citation>
    <scope>NUCLEOTIDE SEQUENCE [LARGE SCALE GENOMIC DNA]</scope>
    <source>
        <strain evidence="1 2">NBRC 108638</strain>
    </source>
</reference>
<dbReference type="Proteomes" id="UP000482960">
    <property type="component" value="Unassembled WGS sequence"/>
</dbReference>
<dbReference type="EMBL" id="BLPG01000001">
    <property type="protein sequence ID" value="GFJ87853.1"/>
    <property type="molecule type" value="Genomic_DNA"/>
</dbReference>